<gene>
    <name evidence="2" type="ORF">GGU10DRAFT_368040</name>
</gene>
<accession>A0AA38KLL4</accession>
<dbReference type="Proteomes" id="UP001163798">
    <property type="component" value="Unassembled WGS sequence"/>
</dbReference>
<dbReference type="AlphaFoldDB" id="A0AA38KLL4"/>
<keyword evidence="3" id="KW-1185">Reference proteome</keyword>
<comment type="caution">
    <text evidence="2">The sequence shown here is derived from an EMBL/GenBank/DDBJ whole genome shotgun (WGS) entry which is preliminary data.</text>
</comment>
<dbReference type="Pfam" id="PF23153">
    <property type="entry name" value="Aip3p_Bud6_N"/>
    <property type="match status" value="1"/>
</dbReference>
<protein>
    <recommendedName>
        <fullName evidence="1">Aip3p/Bud6 N-terminal domain-containing protein</fullName>
    </recommendedName>
</protein>
<evidence type="ECO:0000313" key="2">
    <source>
        <dbReference type="EMBL" id="KAJ3781005.1"/>
    </source>
</evidence>
<dbReference type="EMBL" id="MU793616">
    <property type="protein sequence ID" value="KAJ3781005.1"/>
    <property type="molecule type" value="Genomic_DNA"/>
</dbReference>
<dbReference type="InterPro" id="IPR056279">
    <property type="entry name" value="Aip3p_Bud6_N"/>
</dbReference>
<feature type="domain" description="Aip3p/Bud6 N-terminal" evidence="1">
    <location>
        <begin position="42"/>
        <end position="149"/>
    </location>
</feature>
<evidence type="ECO:0000259" key="1">
    <source>
        <dbReference type="Pfam" id="PF23153"/>
    </source>
</evidence>
<name>A0AA38KLL4_9AGAR</name>
<evidence type="ECO:0000313" key="3">
    <source>
        <dbReference type="Proteomes" id="UP001163798"/>
    </source>
</evidence>
<proteinExistence type="predicted"/>
<sequence length="163" mass="18240">MNSHQSYLHSPASSLSYTSQSDGSSWDNFSRVTPRAPGDVPSAVRNLLLSMKQLQEALKHWSVGHVTEAQVSDVYVQIGTDFNATLHAFTYHKIDLSDLHSIPKELRAVLEQCLGEDPSPQVLAIFMPQVRQVLHRLLRGLQSRQDAWRAVGGQMPMIPIDPR</sequence>
<reference evidence="2" key="1">
    <citation type="submission" date="2022-08" db="EMBL/GenBank/DDBJ databases">
        <authorList>
            <consortium name="DOE Joint Genome Institute"/>
            <person name="Min B."/>
            <person name="Riley R."/>
            <person name="Sierra-Patev S."/>
            <person name="Naranjo-Ortiz M."/>
            <person name="Looney B."/>
            <person name="Konkel Z."/>
            <person name="Slot J.C."/>
            <person name="Sakamoto Y."/>
            <person name="Steenwyk J.L."/>
            <person name="Rokas A."/>
            <person name="Carro J."/>
            <person name="Camarero S."/>
            <person name="Ferreira P."/>
            <person name="Molpeceres G."/>
            <person name="Ruiz-Duenas F.J."/>
            <person name="Serrano A."/>
            <person name="Henrissat B."/>
            <person name="Drula E."/>
            <person name="Hughes K.W."/>
            <person name="Mata J.L."/>
            <person name="Ishikawa N.K."/>
            <person name="Vargas-Isla R."/>
            <person name="Ushijima S."/>
            <person name="Smith C.A."/>
            <person name="Ahrendt S."/>
            <person name="Andreopoulos W."/>
            <person name="He G."/>
            <person name="Labutti K."/>
            <person name="Lipzen A."/>
            <person name="Ng V."/>
            <person name="Sandor L."/>
            <person name="Barry K."/>
            <person name="Martinez A.T."/>
            <person name="Xiao Y."/>
            <person name="Gibbons J.G."/>
            <person name="Terashima K."/>
            <person name="Hibbett D.S."/>
            <person name="Grigoriev I.V."/>
        </authorList>
    </citation>
    <scope>NUCLEOTIDE SEQUENCE</scope>
    <source>
        <strain evidence="2">TFB10291</strain>
    </source>
</reference>
<organism evidence="2 3">
    <name type="scientific">Lentinula aff. detonsa</name>
    <dbReference type="NCBI Taxonomy" id="2804958"/>
    <lineage>
        <taxon>Eukaryota</taxon>
        <taxon>Fungi</taxon>
        <taxon>Dikarya</taxon>
        <taxon>Basidiomycota</taxon>
        <taxon>Agaricomycotina</taxon>
        <taxon>Agaricomycetes</taxon>
        <taxon>Agaricomycetidae</taxon>
        <taxon>Agaricales</taxon>
        <taxon>Marasmiineae</taxon>
        <taxon>Omphalotaceae</taxon>
        <taxon>Lentinula</taxon>
    </lineage>
</organism>